<evidence type="ECO:0000256" key="2">
    <source>
        <dbReference type="SAM" id="Phobius"/>
    </source>
</evidence>
<dbReference type="InterPro" id="IPR037847">
    <property type="entry name" value="GRAMDC4"/>
</dbReference>
<feature type="region of interest" description="Disordered" evidence="1">
    <location>
        <begin position="44"/>
        <end position="134"/>
    </location>
</feature>
<dbReference type="Pfam" id="PF04842">
    <property type="entry name" value="DUF639"/>
    <property type="match status" value="1"/>
</dbReference>
<dbReference type="OrthoDB" id="4315at2759"/>
<name>R7QC04_CHOCR</name>
<dbReference type="PANTHER" id="PTHR37402:SF1">
    <property type="entry name" value="GRAM DOMAIN-CONTAINING PROTEIN 4"/>
    <property type="match status" value="1"/>
</dbReference>
<reference evidence="4" key="1">
    <citation type="journal article" date="2013" name="Proc. Natl. Acad. Sci. U.S.A.">
        <title>Genome structure and metabolic features in the red seaweed Chondrus crispus shed light on evolution of the Archaeplastida.</title>
        <authorList>
            <person name="Collen J."/>
            <person name="Porcel B."/>
            <person name="Carre W."/>
            <person name="Ball S.G."/>
            <person name="Chaparro C."/>
            <person name="Tonon T."/>
            <person name="Barbeyron T."/>
            <person name="Michel G."/>
            <person name="Noel B."/>
            <person name="Valentin K."/>
            <person name="Elias M."/>
            <person name="Artiguenave F."/>
            <person name="Arun A."/>
            <person name="Aury J.M."/>
            <person name="Barbosa-Neto J.F."/>
            <person name="Bothwell J.H."/>
            <person name="Bouget F.Y."/>
            <person name="Brillet L."/>
            <person name="Cabello-Hurtado F."/>
            <person name="Capella-Gutierrez S."/>
            <person name="Charrier B."/>
            <person name="Cladiere L."/>
            <person name="Cock J.M."/>
            <person name="Coelho S.M."/>
            <person name="Colleoni C."/>
            <person name="Czjzek M."/>
            <person name="Da Silva C."/>
            <person name="Delage L."/>
            <person name="Denoeud F."/>
            <person name="Deschamps P."/>
            <person name="Dittami S.M."/>
            <person name="Gabaldon T."/>
            <person name="Gachon C.M."/>
            <person name="Groisillier A."/>
            <person name="Herve C."/>
            <person name="Jabbari K."/>
            <person name="Katinka M."/>
            <person name="Kloareg B."/>
            <person name="Kowalczyk N."/>
            <person name="Labadie K."/>
            <person name="Leblanc C."/>
            <person name="Lopez P.J."/>
            <person name="McLachlan D.H."/>
            <person name="Meslet-Cladiere L."/>
            <person name="Moustafa A."/>
            <person name="Nehr Z."/>
            <person name="Nyvall Collen P."/>
            <person name="Panaud O."/>
            <person name="Partensky F."/>
            <person name="Poulain J."/>
            <person name="Rensing S.A."/>
            <person name="Rousvoal S."/>
            <person name="Samson G."/>
            <person name="Symeonidi A."/>
            <person name="Weissenbach J."/>
            <person name="Zambounis A."/>
            <person name="Wincker P."/>
            <person name="Boyen C."/>
        </authorList>
    </citation>
    <scope>NUCLEOTIDE SEQUENCE [LARGE SCALE GENOMIC DNA]</scope>
    <source>
        <strain evidence="4">cv. Stackhouse</strain>
    </source>
</reference>
<feature type="compositionally biased region" description="Basic and acidic residues" evidence="1">
    <location>
        <begin position="44"/>
        <end position="64"/>
    </location>
</feature>
<sequence length="697" mass="79310">MDRTGSGYVLREEFIRYAPFIGPVADAAVAGIVFDELVREQSRQSAEKEAKAGEQPWHGKETRASKFSNSTKRKWQSIKDDAGLESCIQQHGLRRRRQPLQSENITSSQPMRDFDDIQNPDAAQTSESPSRDLYPPSVALRYDAWRPFFIAAQDKYYSHDEDWVLVKQELGIDPFEVLIKSQGALDHSDVFPTLGKLYLSQRYLIFHAAIGRNHYVARLGSMSQVEDGSIPLMMRDSFKVHLESEIKAAIDGISALKKDEPSGSTAGKDDRLPSRDGDGSKETTLSEHVGKLMRQYTAGRKPLQFSLLEFRETKHRDHWVHLIGEMVAAHKLHVQLGFGSSGRVVPKLEQPESSNDSQPTVNTMLDNEEKIREILKSRSLNYTRSPFRNEPSPPLLAVAAHANIARYRALRLVTDERTSKSLLIFTDPERNAGLINWYTESVRAYNNQSGRSWIERALATIRDNMDSNDRMYRVQDDEPFDVSRLGEAIGRFADLCSPLARFLELISHLFQWRNPPATILAILVCLTITVKGWISYVPACMLFSQALCIVDAKYNYFGLGMGRTESEDAERRQANVLKLVAQVHDTLAATQNVIGRMNRELGKLEALYLWGSEEWHTWVAVGFLCSLGLFLLLIPSRLLFLPSFFFLFFKHFLPPTNPAMKFWESLPSRVQPKQKKRRSKFAIEKRSRVRKPELSGS</sequence>
<dbReference type="PANTHER" id="PTHR37402">
    <property type="entry name" value="GRAM DOMAIN-CONTAINING PROTEIN 4"/>
    <property type="match status" value="1"/>
</dbReference>
<keyword evidence="2" id="KW-1133">Transmembrane helix</keyword>
<dbReference type="STRING" id="2769.R7QC04"/>
<keyword evidence="4" id="KW-1185">Reference proteome</keyword>
<feature type="transmembrane region" description="Helical" evidence="2">
    <location>
        <begin position="517"/>
        <end position="534"/>
    </location>
</feature>
<dbReference type="EMBL" id="HG001756">
    <property type="protein sequence ID" value="CDF36017.1"/>
    <property type="molecule type" value="Genomic_DNA"/>
</dbReference>
<feature type="compositionally biased region" description="Polar residues" evidence="1">
    <location>
        <begin position="99"/>
        <end position="110"/>
    </location>
</feature>
<keyword evidence="2" id="KW-0812">Transmembrane</keyword>
<dbReference type="OMA" id="EVEWENT"/>
<gene>
    <name evidence="3" type="ORF">CHC_T00004436001</name>
</gene>
<keyword evidence="2" id="KW-0472">Membrane</keyword>
<dbReference type="RefSeq" id="XP_005715836.1">
    <property type="nucleotide sequence ID" value="XM_005715779.1"/>
</dbReference>
<dbReference type="InterPro" id="IPR006927">
    <property type="entry name" value="DUF639"/>
</dbReference>
<organism evidence="3 4">
    <name type="scientific">Chondrus crispus</name>
    <name type="common">Carrageen Irish moss</name>
    <name type="synonym">Polymorpha crispa</name>
    <dbReference type="NCBI Taxonomy" id="2769"/>
    <lineage>
        <taxon>Eukaryota</taxon>
        <taxon>Rhodophyta</taxon>
        <taxon>Florideophyceae</taxon>
        <taxon>Rhodymeniophycidae</taxon>
        <taxon>Gigartinales</taxon>
        <taxon>Gigartinaceae</taxon>
        <taxon>Chondrus</taxon>
    </lineage>
</organism>
<evidence type="ECO:0000256" key="1">
    <source>
        <dbReference type="SAM" id="MobiDB-lite"/>
    </source>
</evidence>
<dbReference type="GeneID" id="17323549"/>
<feature type="region of interest" description="Disordered" evidence="1">
    <location>
        <begin position="257"/>
        <end position="287"/>
    </location>
</feature>
<evidence type="ECO:0000313" key="3">
    <source>
        <dbReference type="EMBL" id="CDF36017.1"/>
    </source>
</evidence>
<proteinExistence type="predicted"/>
<dbReference type="Proteomes" id="UP000012073">
    <property type="component" value="Unassembled WGS sequence"/>
</dbReference>
<dbReference type="KEGG" id="ccp:CHC_T00004436001"/>
<feature type="transmembrane region" description="Helical" evidence="2">
    <location>
        <begin position="615"/>
        <end position="634"/>
    </location>
</feature>
<dbReference type="AlphaFoldDB" id="R7QC04"/>
<dbReference type="Gramene" id="CDF36017">
    <property type="protein sequence ID" value="CDF36017"/>
    <property type="gene ID" value="CHC_T00004436001"/>
</dbReference>
<dbReference type="GO" id="GO:0034164">
    <property type="term" value="P:negative regulation of toll-like receptor 9 signaling pathway"/>
    <property type="evidence" value="ECO:0007669"/>
    <property type="project" value="TreeGrafter"/>
</dbReference>
<protein>
    <submittedName>
        <fullName evidence="3">Uncharacterized protein</fullName>
    </submittedName>
</protein>
<feature type="region of interest" description="Disordered" evidence="1">
    <location>
        <begin position="670"/>
        <end position="697"/>
    </location>
</feature>
<evidence type="ECO:0000313" key="4">
    <source>
        <dbReference type="Proteomes" id="UP000012073"/>
    </source>
</evidence>
<feature type="compositionally biased region" description="Basic and acidic residues" evidence="1">
    <location>
        <begin position="681"/>
        <end position="697"/>
    </location>
</feature>
<accession>R7QC04</accession>